<dbReference type="GO" id="GO:0006865">
    <property type="term" value="P:amino acid transport"/>
    <property type="evidence" value="ECO:0007669"/>
    <property type="project" value="UniProtKB-KW"/>
</dbReference>
<dbReference type="Gene3D" id="1.10.287.1260">
    <property type="match status" value="1"/>
</dbReference>
<dbReference type="PANTHER" id="PTHR47151">
    <property type="entry name" value="LEU/ILE/VAL-BINDING ABC TRANSPORTER SUBUNIT"/>
    <property type="match status" value="1"/>
</dbReference>
<evidence type="ECO:0000256" key="9">
    <source>
        <dbReference type="SAM" id="Phobius"/>
    </source>
</evidence>
<dbReference type="SMART" id="SM00100">
    <property type="entry name" value="cNMP"/>
    <property type="match status" value="1"/>
</dbReference>
<accession>A0A1V1PAW4</accession>
<dbReference type="InterPro" id="IPR014710">
    <property type="entry name" value="RmlC-like_jellyroll"/>
</dbReference>
<keyword evidence="3" id="KW-0813">Transport</keyword>
<feature type="transmembrane region" description="Helical" evidence="9">
    <location>
        <begin position="871"/>
        <end position="888"/>
    </location>
</feature>
<dbReference type="EMBL" id="ATBP01000207">
    <property type="protein sequence ID" value="ETR71916.1"/>
    <property type="molecule type" value="Genomic_DNA"/>
</dbReference>
<evidence type="ECO:0000256" key="7">
    <source>
        <dbReference type="ARBA" id="ARBA00022989"/>
    </source>
</evidence>
<dbReference type="InterPro" id="IPR006685">
    <property type="entry name" value="MscS_channel_2nd"/>
</dbReference>
<dbReference type="InterPro" id="IPR000709">
    <property type="entry name" value="Leu_Ile_Val-bd"/>
</dbReference>
<dbReference type="Gene3D" id="3.40.50.2300">
    <property type="match status" value="2"/>
</dbReference>
<keyword evidence="5" id="KW-0732">Signal</keyword>
<dbReference type="Gene3D" id="2.60.120.10">
    <property type="entry name" value="Jelly Rolls"/>
    <property type="match status" value="1"/>
</dbReference>
<feature type="domain" description="Cyclic nucleotide-binding" evidence="10">
    <location>
        <begin position="1130"/>
        <end position="1250"/>
    </location>
</feature>
<evidence type="ECO:0000256" key="2">
    <source>
        <dbReference type="ARBA" id="ARBA00010062"/>
    </source>
</evidence>
<dbReference type="SUPFAM" id="SSF50182">
    <property type="entry name" value="Sm-like ribonucleoproteins"/>
    <property type="match status" value="1"/>
</dbReference>
<comment type="caution">
    <text evidence="11">The sequence shown here is derived from an EMBL/GenBank/DDBJ whole genome shotgun (WGS) entry which is preliminary data.</text>
</comment>
<dbReference type="Proteomes" id="UP000189670">
    <property type="component" value="Unassembled WGS sequence"/>
</dbReference>
<dbReference type="PROSITE" id="PS50042">
    <property type="entry name" value="CNMP_BINDING_3"/>
    <property type="match status" value="1"/>
</dbReference>
<dbReference type="SUPFAM" id="SSF51206">
    <property type="entry name" value="cAMP-binding domain-like"/>
    <property type="match status" value="1"/>
</dbReference>
<organism evidence="11 12">
    <name type="scientific">Candidatus Magnetoglobus multicellularis str. Araruama</name>
    <dbReference type="NCBI Taxonomy" id="890399"/>
    <lineage>
        <taxon>Bacteria</taxon>
        <taxon>Pseudomonadati</taxon>
        <taxon>Thermodesulfobacteriota</taxon>
        <taxon>Desulfobacteria</taxon>
        <taxon>Desulfobacterales</taxon>
        <taxon>Desulfobacteraceae</taxon>
        <taxon>Candidatus Magnetoglobus</taxon>
    </lineage>
</organism>
<dbReference type="Pfam" id="PF13458">
    <property type="entry name" value="Peripla_BP_6"/>
    <property type="match status" value="1"/>
</dbReference>
<dbReference type="InterPro" id="IPR028081">
    <property type="entry name" value="Leu-bd"/>
</dbReference>
<dbReference type="InterPro" id="IPR023408">
    <property type="entry name" value="MscS_beta-dom_sf"/>
</dbReference>
<keyword evidence="4 9" id="KW-0812">Transmembrane</keyword>
<dbReference type="Gene3D" id="2.30.30.60">
    <property type="match status" value="1"/>
</dbReference>
<dbReference type="Pfam" id="PF03692">
    <property type="entry name" value="CxxCxxCC"/>
    <property type="match status" value="1"/>
</dbReference>
<dbReference type="InterPro" id="IPR018488">
    <property type="entry name" value="cNMP-bd_CS"/>
</dbReference>
<name>A0A1V1PAW4_9BACT</name>
<dbReference type="Gene3D" id="3.30.70.100">
    <property type="match status" value="1"/>
</dbReference>
<evidence type="ECO:0000256" key="8">
    <source>
        <dbReference type="ARBA" id="ARBA00023136"/>
    </source>
</evidence>
<keyword evidence="7 9" id="KW-1133">Transmembrane helix</keyword>
<dbReference type="GO" id="GO:0016020">
    <property type="term" value="C:membrane"/>
    <property type="evidence" value="ECO:0007669"/>
    <property type="project" value="UniProtKB-SubCell"/>
</dbReference>
<feature type="transmembrane region" description="Helical" evidence="9">
    <location>
        <begin position="799"/>
        <end position="817"/>
    </location>
</feature>
<dbReference type="InterPro" id="IPR005358">
    <property type="entry name" value="Puta_zinc/iron-chelating_dom"/>
</dbReference>
<dbReference type="PROSITE" id="PS00888">
    <property type="entry name" value="CNMP_BINDING_1"/>
    <property type="match status" value="1"/>
</dbReference>
<dbReference type="PANTHER" id="PTHR47151:SF2">
    <property type="entry name" value="AMINO ACID BINDING PROTEIN"/>
    <property type="match status" value="1"/>
</dbReference>
<evidence type="ECO:0000256" key="3">
    <source>
        <dbReference type="ARBA" id="ARBA00022448"/>
    </source>
</evidence>
<dbReference type="CDD" id="cd00038">
    <property type="entry name" value="CAP_ED"/>
    <property type="match status" value="1"/>
</dbReference>
<evidence type="ECO:0000256" key="1">
    <source>
        <dbReference type="ARBA" id="ARBA00004370"/>
    </source>
</evidence>
<feature type="transmembrane region" description="Helical" evidence="9">
    <location>
        <begin position="908"/>
        <end position="926"/>
    </location>
</feature>
<evidence type="ECO:0000256" key="4">
    <source>
        <dbReference type="ARBA" id="ARBA00022692"/>
    </source>
</evidence>
<evidence type="ECO:0000313" key="11">
    <source>
        <dbReference type="EMBL" id="ETR71916.1"/>
    </source>
</evidence>
<evidence type="ECO:0000256" key="6">
    <source>
        <dbReference type="ARBA" id="ARBA00022970"/>
    </source>
</evidence>
<gene>
    <name evidence="11" type="ORF">OMM_02123</name>
</gene>
<dbReference type="Pfam" id="PF00924">
    <property type="entry name" value="MS_channel_2nd"/>
    <property type="match status" value="1"/>
</dbReference>
<protein>
    <recommendedName>
        <fullName evidence="10">Cyclic nucleotide-binding domain-containing protein</fullName>
    </recommendedName>
</protein>
<evidence type="ECO:0000259" key="10">
    <source>
        <dbReference type="PROSITE" id="PS50042"/>
    </source>
</evidence>
<evidence type="ECO:0000256" key="5">
    <source>
        <dbReference type="ARBA" id="ARBA00022729"/>
    </source>
</evidence>
<proteinExistence type="inferred from homology"/>
<dbReference type="InterPro" id="IPR010920">
    <property type="entry name" value="LSM_dom_sf"/>
</dbReference>
<dbReference type="Pfam" id="PF00027">
    <property type="entry name" value="cNMP_binding"/>
    <property type="match status" value="1"/>
</dbReference>
<dbReference type="InterPro" id="IPR018490">
    <property type="entry name" value="cNMP-bd_dom_sf"/>
</dbReference>
<keyword evidence="8 9" id="KW-0472">Membrane</keyword>
<dbReference type="GO" id="GO:0008381">
    <property type="term" value="F:mechanosensitive monoatomic ion channel activity"/>
    <property type="evidence" value="ECO:0007669"/>
    <property type="project" value="UniProtKB-ARBA"/>
</dbReference>
<dbReference type="PRINTS" id="PR00337">
    <property type="entry name" value="LEUILEVALBP"/>
</dbReference>
<dbReference type="SUPFAM" id="SSF53822">
    <property type="entry name" value="Periplasmic binding protein-like I"/>
    <property type="match status" value="1"/>
</dbReference>
<dbReference type="CDD" id="cd19985">
    <property type="entry name" value="PBP1_ABC_HAAT-like"/>
    <property type="match status" value="1"/>
</dbReference>
<sequence length="1295" mass="148752">MFNALKKWLFYRPPKKIVVMNGSCQKCGGCCRNMNIFDAGRWVTKESHFKKMIAEKPEYARLHITGKNSNGTLNFKCSWLTPQNTCKDYENRLDFCKTFPNKLAISKEGILHKGCGYSIRVHSSFDSVLKKTVRRQRFRTMRQWMTLTFKKQYSGNNPMKNKWLFLITAMILLLCFIGKEWLLSKNAKKAPINIAVVGPLSSQDHLIGQSFKNGIEMAIHSLNAKGGIGGHPVIPQYYDDRNDPKNARSIAQTISQTSAIGVIGHWFSDCSIAAGEVYQKAEIAAITPGSTNVLVTRFNPWFFRTVFNDSLQGQFIANYAQKVLNVNAAVIIFENDTYGKYLSTVFEAKAEIFDIDISYIESFESDSPHLKQQIDHMVENIKKLESSNLIFLATHATEGIQLVQKIKDAGLTQTIIGPDSFTSRVFQNGFNHLPKEKENPGFYTHGIYASAHLIYDTAEKSAQTFKDHYQTIYNKNPDWIAAVAFDTANVLMKAIGASNLIVTPQTTQTNRIIVRQNLMNINSPKKAIKGVTGPIFFNRNGDAVDRPVAIGVYNGRHLVSAMTQLHSIQHDIDPQIISNAMNDNRIIKVEGRYMYQTQVIYTGVELIDIKSFDDKKSECYLDFYLWFRCRNEIDIQMADILFTNRIEPDDKLNKYKWTVKQLDSQTYDNQTQYQLFRISGGFQTKRIKDTGDLDRHSLNVCFRHKHLTRKNLIYVLDIMGMGLVEQKCKNISQLILTGDLSKWRIVDQDVYQDIWENKRPKNYMSKTVNTYSTDFSRFHFGVELQKNKFTLRGLIPKSYVTPLLIITLLINILFVVVNRRYSMHKLKGSVWFVETLSAFVFLLSVEILIINQLSGYLNTYHLSLIKMGFDIMWWILPAFFINLAVKRFIWSPLEEKNKHSAPRIIRHFFTFIIYLVACIGIIAFVFEQEITKILATGGLFAMILGFAVQMNISNLISGIAINFENPFRIGDWVKIGDAEGKVMDITWRSTRIKTAENCIFSIPNSMATESFIANFNYPDDINWLTLTPHIDPLANPQKVKKILIDAVLSTNNILQSPEPYVIYQGLTEWASDYQVFFSIKDFANKHQDLEDVWKHIWKHLEYSGIQTVVQDQSFPLPPRNPIYFWEEMPLFQLMDSDDKEKLISQMTCHLFPPQTTIIKEGDFGSSLFFIQEGVVNVQLRMEDDSLIEINRLGVGSFFGEMAFFSDHHRSASIVSLQACEIYEINEADFMPLITKYPKIAELLTQTQMKRQSMQSQTRKSHEPTEIVPQDLSSRLRAGILDLKKIFGWRNQLKNA</sequence>
<feature type="transmembrane region" description="Helical" evidence="9">
    <location>
        <begin position="829"/>
        <end position="851"/>
    </location>
</feature>
<dbReference type="InterPro" id="IPR000595">
    <property type="entry name" value="cNMP-bd_dom"/>
</dbReference>
<comment type="subcellular location">
    <subcellularLocation>
        <location evidence="1">Membrane</location>
    </subcellularLocation>
</comment>
<comment type="similarity">
    <text evidence="2">Belongs to the leucine-binding protein family.</text>
</comment>
<reference evidence="12" key="1">
    <citation type="submission" date="2012-11" db="EMBL/GenBank/DDBJ databases">
        <authorList>
            <person name="Lucero-Rivera Y.E."/>
            <person name="Tovar-Ramirez D."/>
        </authorList>
    </citation>
    <scope>NUCLEOTIDE SEQUENCE [LARGE SCALE GENOMIC DNA]</scope>
    <source>
        <strain evidence="12">Araruama</strain>
    </source>
</reference>
<keyword evidence="6" id="KW-0029">Amino-acid transport</keyword>
<dbReference type="InterPro" id="IPR028082">
    <property type="entry name" value="Peripla_BP_I"/>
</dbReference>
<evidence type="ECO:0000313" key="12">
    <source>
        <dbReference type="Proteomes" id="UP000189670"/>
    </source>
</evidence>
<feature type="transmembrane region" description="Helical" evidence="9">
    <location>
        <begin position="932"/>
        <end position="952"/>
    </location>
</feature>